<feature type="compositionally biased region" description="Basic and acidic residues" evidence="1">
    <location>
        <begin position="1"/>
        <end position="31"/>
    </location>
</feature>
<dbReference type="STRING" id="266779.Meso_2772"/>
<proteinExistence type="predicted"/>
<accession>Q11EM7</accession>
<organism evidence="3">
    <name type="scientific">Chelativorans sp. (strain BNC1)</name>
    <dbReference type="NCBI Taxonomy" id="266779"/>
    <lineage>
        <taxon>Bacteria</taxon>
        <taxon>Pseudomonadati</taxon>
        <taxon>Pseudomonadota</taxon>
        <taxon>Alphaproteobacteria</taxon>
        <taxon>Hyphomicrobiales</taxon>
        <taxon>Phyllobacteriaceae</taxon>
        <taxon>Chelativorans</taxon>
    </lineage>
</organism>
<dbReference type="KEGG" id="mes:Meso_2772"/>
<evidence type="ECO:0000313" key="3">
    <source>
        <dbReference type="EMBL" id="ABG64148.1"/>
    </source>
</evidence>
<reference evidence="3" key="1">
    <citation type="submission" date="2006-06" db="EMBL/GenBank/DDBJ databases">
        <title>Complete sequence of chromosome of Chelativorans sp. BNC1.</title>
        <authorList>
            <consortium name="US DOE Joint Genome Institute"/>
            <person name="Copeland A."/>
            <person name="Lucas S."/>
            <person name="Lapidus A."/>
            <person name="Barry K."/>
            <person name="Detter J.C."/>
            <person name="Glavina del Rio T."/>
            <person name="Hammon N."/>
            <person name="Israni S."/>
            <person name="Dalin E."/>
            <person name="Tice H."/>
            <person name="Pitluck S."/>
            <person name="Chertkov O."/>
            <person name="Brettin T."/>
            <person name="Bruce D."/>
            <person name="Han C."/>
            <person name="Tapia R."/>
            <person name="Gilna P."/>
            <person name="Schmutz J."/>
            <person name="Larimer F."/>
            <person name="Land M."/>
            <person name="Hauser L."/>
            <person name="Kyrpides N."/>
            <person name="Mikhailova N."/>
            <person name="Richardson P."/>
        </authorList>
    </citation>
    <scope>NUCLEOTIDE SEQUENCE</scope>
    <source>
        <strain evidence="3">BNC1</strain>
    </source>
</reference>
<dbReference type="AlphaFoldDB" id="Q11EM7"/>
<feature type="transmembrane region" description="Helical" evidence="2">
    <location>
        <begin position="76"/>
        <end position="97"/>
    </location>
</feature>
<name>Q11EM7_CHESB</name>
<sequence>MSERKPRTDPPTTDRLRADIDEGRTNDKVRYPDPAAAPLGTDDEASGAPPSAEQRRMEHENRRPGDPPRRREPGSLLIYVLLIAGIALIITGTFALLQS</sequence>
<dbReference type="EMBL" id="CP000390">
    <property type="protein sequence ID" value="ABG64148.1"/>
    <property type="molecule type" value="Genomic_DNA"/>
</dbReference>
<dbReference type="eggNOG" id="ENOG5033CGX">
    <property type="taxonomic scope" value="Bacteria"/>
</dbReference>
<evidence type="ECO:0000256" key="1">
    <source>
        <dbReference type="SAM" id="MobiDB-lite"/>
    </source>
</evidence>
<evidence type="ECO:0000256" key="2">
    <source>
        <dbReference type="SAM" id="Phobius"/>
    </source>
</evidence>
<protein>
    <submittedName>
        <fullName evidence="3">Uncharacterized protein</fullName>
    </submittedName>
</protein>
<gene>
    <name evidence="3" type="ordered locus">Meso_2772</name>
</gene>
<feature type="region of interest" description="Disordered" evidence="1">
    <location>
        <begin position="1"/>
        <end position="72"/>
    </location>
</feature>
<dbReference type="HOGENOM" id="CLU_145409_2_0_5"/>
<dbReference type="OrthoDB" id="7306245at2"/>
<keyword evidence="2" id="KW-0812">Transmembrane</keyword>
<feature type="compositionally biased region" description="Basic and acidic residues" evidence="1">
    <location>
        <begin position="53"/>
        <end position="72"/>
    </location>
</feature>
<keyword evidence="2" id="KW-0472">Membrane</keyword>
<keyword evidence="2" id="KW-1133">Transmembrane helix</keyword>